<accession>A0A9D4MQB8</accession>
<reference evidence="1" key="1">
    <citation type="journal article" date="2019" name="bioRxiv">
        <title>The Genome of the Zebra Mussel, Dreissena polymorpha: A Resource for Invasive Species Research.</title>
        <authorList>
            <person name="McCartney M.A."/>
            <person name="Auch B."/>
            <person name="Kono T."/>
            <person name="Mallez S."/>
            <person name="Zhang Y."/>
            <person name="Obille A."/>
            <person name="Becker A."/>
            <person name="Abrahante J.E."/>
            <person name="Garbe J."/>
            <person name="Badalamenti J.P."/>
            <person name="Herman A."/>
            <person name="Mangelson H."/>
            <person name="Liachko I."/>
            <person name="Sullivan S."/>
            <person name="Sone E.D."/>
            <person name="Koren S."/>
            <person name="Silverstein K.A.T."/>
            <person name="Beckman K.B."/>
            <person name="Gohl D.M."/>
        </authorList>
    </citation>
    <scope>NUCLEOTIDE SEQUENCE</scope>
    <source>
        <strain evidence="1">Duluth1</strain>
        <tissue evidence="1">Whole animal</tissue>
    </source>
</reference>
<comment type="caution">
    <text evidence="1">The sequence shown here is derived from an EMBL/GenBank/DDBJ whole genome shotgun (WGS) entry which is preliminary data.</text>
</comment>
<dbReference type="EMBL" id="JAIWYP010000001">
    <property type="protein sequence ID" value="KAH3880039.1"/>
    <property type="molecule type" value="Genomic_DNA"/>
</dbReference>
<protein>
    <submittedName>
        <fullName evidence="1">Uncharacterized protein</fullName>
    </submittedName>
</protein>
<keyword evidence="2" id="KW-1185">Reference proteome</keyword>
<organism evidence="1 2">
    <name type="scientific">Dreissena polymorpha</name>
    <name type="common">Zebra mussel</name>
    <name type="synonym">Mytilus polymorpha</name>
    <dbReference type="NCBI Taxonomy" id="45954"/>
    <lineage>
        <taxon>Eukaryota</taxon>
        <taxon>Metazoa</taxon>
        <taxon>Spiralia</taxon>
        <taxon>Lophotrochozoa</taxon>
        <taxon>Mollusca</taxon>
        <taxon>Bivalvia</taxon>
        <taxon>Autobranchia</taxon>
        <taxon>Heteroconchia</taxon>
        <taxon>Euheterodonta</taxon>
        <taxon>Imparidentia</taxon>
        <taxon>Neoheterodontei</taxon>
        <taxon>Myida</taxon>
        <taxon>Dreissenoidea</taxon>
        <taxon>Dreissenidae</taxon>
        <taxon>Dreissena</taxon>
    </lineage>
</organism>
<reference evidence="1" key="2">
    <citation type="submission" date="2020-11" db="EMBL/GenBank/DDBJ databases">
        <authorList>
            <person name="McCartney M.A."/>
            <person name="Auch B."/>
            <person name="Kono T."/>
            <person name="Mallez S."/>
            <person name="Becker A."/>
            <person name="Gohl D.M."/>
            <person name="Silverstein K.A.T."/>
            <person name="Koren S."/>
            <person name="Bechman K.B."/>
            <person name="Herman A."/>
            <person name="Abrahante J.E."/>
            <person name="Garbe J."/>
        </authorList>
    </citation>
    <scope>NUCLEOTIDE SEQUENCE</scope>
    <source>
        <strain evidence="1">Duluth1</strain>
        <tissue evidence="1">Whole animal</tissue>
    </source>
</reference>
<gene>
    <name evidence="1" type="ORF">DPMN_003951</name>
</gene>
<proteinExistence type="predicted"/>
<dbReference type="Proteomes" id="UP000828390">
    <property type="component" value="Unassembled WGS sequence"/>
</dbReference>
<sequence length="54" mass="6026">MECIPLLQEVLLSGKAQLALYRPTNQAYKQTVTVRKTIGDKSGMWHVGMCNLSC</sequence>
<name>A0A9D4MQB8_DREPO</name>
<evidence type="ECO:0000313" key="1">
    <source>
        <dbReference type="EMBL" id="KAH3880039.1"/>
    </source>
</evidence>
<dbReference type="AlphaFoldDB" id="A0A9D4MQB8"/>
<evidence type="ECO:0000313" key="2">
    <source>
        <dbReference type="Proteomes" id="UP000828390"/>
    </source>
</evidence>